<dbReference type="InterPro" id="IPR001563">
    <property type="entry name" value="Peptidase_S10"/>
</dbReference>
<evidence type="ECO:0000313" key="3">
    <source>
        <dbReference type="Proteomes" id="UP001054945"/>
    </source>
</evidence>
<dbReference type="EMBL" id="BPLR01016266">
    <property type="protein sequence ID" value="GIY82649.1"/>
    <property type="molecule type" value="Genomic_DNA"/>
</dbReference>
<dbReference type="Pfam" id="PF00450">
    <property type="entry name" value="Peptidase_S10"/>
    <property type="match status" value="1"/>
</dbReference>
<evidence type="ECO:0000313" key="2">
    <source>
        <dbReference type="EMBL" id="GIY82649.1"/>
    </source>
</evidence>
<dbReference type="SUPFAM" id="SSF53474">
    <property type="entry name" value="alpha/beta-Hydrolases"/>
    <property type="match status" value="1"/>
</dbReference>
<reference evidence="2 3" key="1">
    <citation type="submission" date="2021-06" db="EMBL/GenBank/DDBJ databases">
        <title>Caerostris extrusa draft genome.</title>
        <authorList>
            <person name="Kono N."/>
            <person name="Arakawa K."/>
        </authorList>
    </citation>
    <scope>NUCLEOTIDE SEQUENCE [LARGE SCALE GENOMIC DNA]</scope>
</reference>
<sequence>MILFGFSSTWLFPINSHPDEIKELPGLNFPLNYKHYSGYLNATKGRYLHYWFVESQRSPSTDPCYFMVKWRTWLQLSWSIAK</sequence>
<proteinExistence type="inferred from homology"/>
<comment type="similarity">
    <text evidence="1">Belongs to the peptidase S10 family.</text>
</comment>
<gene>
    <name evidence="2" type="ORF">CEXT_377571</name>
</gene>
<keyword evidence="3" id="KW-1185">Reference proteome</keyword>
<dbReference type="InterPro" id="IPR029058">
    <property type="entry name" value="AB_hydrolase_fold"/>
</dbReference>
<evidence type="ECO:0000256" key="1">
    <source>
        <dbReference type="ARBA" id="ARBA00009431"/>
    </source>
</evidence>
<comment type="caution">
    <text evidence="2">The sequence shown here is derived from an EMBL/GenBank/DDBJ whole genome shotgun (WGS) entry which is preliminary data.</text>
</comment>
<accession>A0AAV4WLC1</accession>
<dbReference type="AlphaFoldDB" id="A0AAV4WLC1"/>
<protein>
    <submittedName>
        <fullName evidence="2">Uncharacterized protein</fullName>
    </submittedName>
</protein>
<dbReference type="Proteomes" id="UP001054945">
    <property type="component" value="Unassembled WGS sequence"/>
</dbReference>
<dbReference type="Gene3D" id="3.40.50.1820">
    <property type="entry name" value="alpha/beta hydrolase"/>
    <property type="match status" value="1"/>
</dbReference>
<organism evidence="2 3">
    <name type="scientific">Caerostris extrusa</name>
    <name type="common">Bark spider</name>
    <name type="synonym">Caerostris bankana</name>
    <dbReference type="NCBI Taxonomy" id="172846"/>
    <lineage>
        <taxon>Eukaryota</taxon>
        <taxon>Metazoa</taxon>
        <taxon>Ecdysozoa</taxon>
        <taxon>Arthropoda</taxon>
        <taxon>Chelicerata</taxon>
        <taxon>Arachnida</taxon>
        <taxon>Araneae</taxon>
        <taxon>Araneomorphae</taxon>
        <taxon>Entelegynae</taxon>
        <taxon>Araneoidea</taxon>
        <taxon>Araneidae</taxon>
        <taxon>Caerostris</taxon>
    </lineage>
</organism>
<name>A0AAV4WLC1_CAEEX</name>
<dbReference type="GO" id="GO:0004185">
    <property type="term" value="F:serine-type carboxypeptidase activity"/>
    <property type="evidence" value="ECO:0007669"/>
    <property type="project" value="InterPro"/>
</dbReference>
<dbReference type="GO" id="GO:0006508">
    <property type="term" value="P:proteolysis"/>
    <property type="evidence" value="ECO:0007669"/>
    <property type="project" value="InterPro"/>
</dbReference>